<dbReference type="AlphaFoldDB" id="A0A502KU14"/>
<comment type="caution">
    <text evidence="1">The sequence shown here is derived from an EMBL/GenBank/DDBJ whole genome shotgun (WGS) entry which is preliminary data.</text>
</comment>
<evidence type="ECO:0000313" key="2">
    <source>
        <dbReference type="Proteomes" id="UP000315303"/>
    </source>
</evidence>
<protein>
    <submittedName>
        <fullName evidence="1">Uncharacterized protein</fullName>
    </submittedName>
</protein>
<dbReference type="Proteomes" id="UP000315303">
    <property type="component" value="Unassembled WGS sequence"/>
</dbReference>
<dbReference type="OrthoDB" id="7066961at2"/>
<sequence length="149" mass="16724">MIPSFAQPFSLPFENQSVQKSSNLLEKNQSQLQLSLEGKSFKGTIKAKGLIGFWGVEGVLSFADGKLIWSAKGSQESAPYLLVHENDMLKFSARLKADGGTFVQWIGFYNGKNVVDVQAKWSRVNEDDFIHDLFLPDIIELEFTPKSKH</sequence>
<organism evidence="1 2">
    <name type="scientific">Litorilituus lipolyticus</name>
    <dbReference type="NCBI Taxonomy" id="2491017"/>
    <lineage>
        <taxon>Bacteria</taxon>
        <taxon>Pseudomonadati</taxon>
        <taxon>Pseudomonadota</taxon>
        <taxon>Gammaproteobacteria</taxon>
        <taxon>Alteromonadales</taxon>
        <taxon>Colwelliaceae</taxon>
        <taxon>Litorilituus</taxon>
    </lineage>
</organism>
<dbReference type="EMBL" id="SAWY01000033">
    <property type="protein sequence ID" value="TPH13581.1"/>
    <property type="molecule type" value="Genomic_DNA"/>
</dbReference>
<reference evidence="1 2" key="1">
    <citation type="submission" date="2019-01" db="EMBL/GenBank/DDBJ databases">
        <title>Litorilituus lipolytica sp. nov., isolated from intertidal sand of the Yellow Sea in China.</title>
        <authorList>
            <person name="Liu A."/>
        </authorList>
    </citation>
    <scope>NUCLEOTIDE SEQUENCE [LARGE SCALE GENOMIC DNA]</scope>
    <source>
        <strain evidence="1 2">RZ04</strain>
    </source>
</reference>
<gene>
    <name evidence="1" type="ORF">EPA86_13340</name>
</gene>
<proteinExistence type="predicted"/>
<dbReference type="RefSeq" id="WP_140604411.1">
    <property type="nucleotide sequence ID" value="NZ_SAWY01000033.1"/>
</dbReference>
<name>A0A502KU14_9GAMM</name>
<evidence type="ECO:0000313" key="1">
    <source>
        <dbReference type="EMBL" id="TPH13581.1"/>
    </source>
</evidence>
<accession>A0A502KU14</accession>
<keyword evidence="2" id="KW-1185">Reference proteome</keyword>